<dbReference type="InterPro" id="IPR003593">
    <property type="entry name" value="AAA+_ATPase"/>
</dbReference>
<dbReference type="Pfam" id="PF00072">
    <property type="entry name" value="Response_reg"/>
    <property type="match status" value="1"/>
</dbReference>
<organism evidence="6 7">
    <name type="scientific">Geodia barretti</name>
    <name type="common">Barrett's horny sponge</name>
    <dbReference type="NCBI Taxonomy" id="519541"/>
    <lineage>
        <taxon>Eukaryota</taxon>
        <taxon>Metazoa</taxon>
        <taxon>Porifera</taxon>
        <taxon>Demospongiae</taxon>
        <taxon>Heteroscleromorpha</taxon>
        <taxon>Tetractinellida</taxon>
        <taxon>Astrophorina</taxon>
        <taxon>Geodiidae</taxon>
        <taxon>Geodia</taxon>
    </lineage>
</organism>
<protein>
    <submittedName>
        <fullName evidence="6">Regulatory protein AtoC</fullName>
    </submittedName>
</protein>
<evidence type="ECO:0000259" key="5">
    <source>
        <dbReference type="PROSITE" id="PS50110"/>
    </source>
</evidence>
<dbReference type="EMBL" id="CASHTH010003633">
    <property type="protein sequence ID" value="CAI8047407.1"/>
    <property type="molecule type" value="Genomic_DNA"/>
</dbReference>
<dbReference type="SMART" id="SM00448">
    <property type="entry name" value="REC"/>
    <property type="match status" value="1"/>
</dbReference>
<dbReference type="AlphaFoldDB" id="A0AA35THX6"/>
<proteinExistence type="predicted"/>
<feature type="domain" description="Sigma-54 factor interaction" evidence="4">
    <location>
        <begin position="143"/>
        <end position="290"/>
    </location>
</feature>
<keyword evidence="7" id="KW-1185">Reference proteome</keyword>
<dbReference type="PROSITE" id="PS50110">
    <property type="entry name" value="RESPONSE_REGULATORY"/>
    <property type="match status" value="1"/>
</dbReference>
<dbReference type="PROSITE" id="PS00676">
    <property type="entry name" value="SIGMA54_INTERACT_2"/>
    <property type="match status" value="1"/>
</dbReference>
<dbReference type="InterPro" id="IPR002078">
    <property type="entry name" value="Sigma_54_int"/>
</dbReference>
<dbReference type="Proteomes" id="UP001174909">
    <property type="component" value="Unassembled WGS sequence"/>
</dbReference>
<dbReference type="FunFam" id="3.40.50.300:FF:000006">
    <property type="entry name" value="DNA-binding transcriptional regulator NtrC"/>
    <property type="match status" value="1"/>
</dbReference>
<keyword evidence="3" id="KW-0597">Phosphoprotein</keyword>
<evidence type="ECO:0000313" key="6">
    <source>
        <dbReference type="EMBL" id="CAI8047407.1"/>
    </source>
</evidence>
<feature type="domain" description="Response regulatory" evidence="5">
    <location>
        <begin position="4"/>
        <end position="118"/>
    </location>
</feature>
<dbReference type="SUPFAM" id="SSF52540">
    <property type="entry name" value="P-loop containing nucleoside triphosphate hydrolases"/>
    <property type="match status" value="1"/>
</dbReference>
<dbReference type="GO" id="GO:0005524">
    <property type="term" value="F:ATP binding"/>
    <property type="evidence" value="ECO:0007669"/>
    <property type="project" value="UniProtKB-KW"/>
</dbReference>
<dbReference type="InterPro" id="IPR025662">
    <property type="entry name" value="Sigma_54_int_dom_ATP-bd_1"/>
</dbReference>
<dbReference type="SUPFAM" id="SSF52172">
    <property type="entry name" value="CheY-like"/>
    <property type="match status" value="1"/>
</dbReference>
<feature type="modified residue" description="4-aspartylphosphate" evidence="3">
    <location>
        <position position="53"/>
    </location>
</feature>
<dbReference type="Pfam" id="PF00158">
    <property type="entry name" value="Sigma54_activat"/>
    <property type="match status" value="1"/>
</dbReference>
<keyword evidence="2" id="KW-0067">ATP-binding</keyword>
<dbReference type="PROSITE" id="PS50045">
    <property type="entry name" value="SIGMA54_INTERACT_4"/>
    <property type="match status" value="1"/>
</dbReference>
<dbReference type="Gene3D" id="3.40.50.300">
    <property type="entry name" value="P-loop containing nucleotide triphosphate hydrolases"/>
    <property type="match status" value="1"/>
</dbReference>
<evidence type="ECO:0000259" key="4">
    <source>
        <dbReference type="PROSITE" id="PS50045"/>
    </source>
</evidence>
<keyword evidence="1" id="KW-0547">Nucleotide-binding</keyword>
<comment type="caution">
    <text evidence="6">The sequence shown here is derived from an EMBL/GenBank/DDBJ whole genome shotgun (WGS) entry which is preliminary data.</text>
</comment>
<gene>
    <name evidence="6" type="ORF">GBAR_LOCUS26201</name>
</gene>
<dbReference type="InterPro" id="IPR025943">
    <property type="entry name" value="Sigma_54_int_dom_ATP-bd_2"/>
</dbReference>
<dbReference type="SMART" id="SM00382">
    <property type="entry name" value="AAA"/>
    <property type="match status" value="1"/>
</dbReference>
<dbReference type="GO" id="GO:0000160">
    <property type="term" value="P:phosphorelay signal transduction system"/>
    <property type="evidence" value="ECO:0007669"/>
    <property type="project" value="InterPro"/>
</dbReference>
<dbReference type="Gene3D" id="3.40.50.2300">
    <property type="match status" value="1"/>
</dbReference>
<evidence type="ECO:0000313" key="7">
    <source>
        <dbReference type="Proteomes" id="UP001174909"/>
    </source>
</evidence>
<dbReference type="InterPro" id="IPR011006">
    <property type="entry name" value="CheY-like_superfamily"/>
</dbReference>
<accession>A0AA35THX6</accession>
<evidence type="ECO:0000256" key="3">
    <source>
        <dbReference type="PROSITE-ProRule" id="PRU00169"/>
    </source>
</evidence>
<evidence type="ECO:0000256" key="2">
    <source>
        <dbReference type="ARBA" id="ARBA00022840"/>
    </source>
</evidence>
<dbReference type="InterPro" id="IPR001789">
    <property type="entry name" value="Sig_transdc_resp-reg_receiver"/>
</dbReference>
<dbReference type="PROSITE" id="PS00675">
    <property type="entry name" value="SIGMA54_INTERACT_1"/>
    <property type="match status" value="1"/>
</dbReference>
<dbReference type="CDD" id="cd00009">
    <property type="entry name" value="AAA"/>
    <property type="match status" value="1"/>
</dbReference>
<sequence length="290" mass="31990">MPPKILVVDDDSASVEAAIEVLEREGYDLFAASGGREALETLAAENIDVVITDEKMPDLSGIDLLKHIKDNYPYTQVIILTGYGSIDSAVEATKAGADGYLEKPIQINILRQTAKNALEKRSLFLQNVNLREQLDDKFGFANIIGTSKPMRELFRMIRLVAPTNATVLIRGESGVGKELIANAIHNHSRREDKPYRTINCGALYRELLESELFGHERGAFTGATTRKLGLFEQANGGTLLLDEVGEMGTETQVKFLRVLEGQEFTRLGGDKPIKTDVRIIAATNADLEER</sequence>
<dbReference type="InterPro" id="IPR027417">
    <property type="entry name" value="P-loop_NTPase"/>
</dbReference>
<dbReference type="PANTHER" id="PTHR32071">
    <property type="entry name" value="TRANSCRIPTIONAL REGULATORY PROTEIN"/>
    <property type="match status" value="1"/>
</dbReference>
<dbReference type="GO" id="GO:0006355">
    <property type="term" value="P:regulation of DNA-templated transcription"/>
    <property type="evidence" value="ECO:0007669"/>
    <property type="project" value="InterPro"/>
</dbReference>
<reference evidence="6" key="1">
    <citation type="submission" date="2023-03" db="EMBL/GenBank/DDBJ databases">
        <authorList>
            <person name="Steffen K."/>
            <person name="Cardenas P."/>
        </authorList>
    </citation>
    <scope>NUCLEOTIDE SEQUENCE</scope>
</reference>
<name>A0AA35THX6_GEOBA</name>
<evidence type="ECO:0000256" key="1">
    <source>
        <dbReference type="ARBA" id="ARBA00022741"/>
    </source>
</evidence>